<sequence>MGFDGDDSVKMMVLNEDFLKDEYDESYSWRRPLLEAQRNVLSAFCSCEWEGHTVRLSSGEFMNAVVAGKVGNPELVVMHGFGNGLAFWASNLDALTQSHRVFLLDWIGCAGSSRKHFQLGMSAEETENFFVDELRDCILQMKESSELGFPFQKPFSILGHSLGGFLSCVFAETYPELVKDLVLACPVGIPRTPINKHPPATAPLGKRLLFFVVFFLWRLNFTPQWFMRIGGNLFGKNLALRFVKSRFPYMTEDQTKIMCDYLYWISIPPASGEYAINHLLEPGAWARRPLVDRLPKLKIPVSFIYGDKDWMSWHHAGEVSKIMKSPAVVHIIEGGGHHSYMEAKDEFNALVAQSLENDRAKISSLEELANS</sequence>
<dbReference type="GO" id="GO:0006654">
    <property type="term" value="P:phosphatidic acid biosynthetic process"/>
    <property type="evidence" value="ECO:0007669"/>
    <property type="project" value="TreeGrafter"/>
</dbReference>
<dbReference type="Proteomes" id="UP001157974">
    <property type="component" value="Unassembled WGS sequence"/>
</dbReference>
<dbReference type="GO" id="GO:0042171">
    <property type="term" value="F:lysophosphatidic acid acyltransferase activity"/>
    <property type="evidence" value="ECO:0007669"/>
    <property type="project" value="TreeGrafter"/>
</dbReference>
<dbReference type="PANTHER" id="PTHR42886">
    <property type="entry name" value="RE40534P-RELATED"/>
    <property type="match status" value="1"/>
</dbReference>
<evidence type="ECO:0000259" key="2">
    <source>
        <dbReference type="Pfam" id="PF00561"/>
    </source>
</evidence>
<dbReference type="GO" id="GO:0005739">
    <property type="term" value="C:mitochondrion"/>
    <property type="evidence" value="ECO:0007669"/>
    <property type="project" value="TreeGrafter"/>
</dbReference>
<comment type="caution">
    <text evidence="3">The sequence shown here is derived from an EMBL/GenBank/DDBJ whole genome shotgun (WGS) entry which is preliminary data.</text>
</comment>
<organism evidence="3 4">
    <name type="scientific">Rhodosorus marinus</name>
    <dbReference type="NCBI Taxonomy" id="101924"/>
    <lineage>
        <taxon>Eukaryota</taxon>
        <taxon>Rhodophyta</taxon>
        <taxon>Stylonematophyceae</taxon>
        <taxon>Stylonematales</taxon>
        <taxon>Stylonemataceae</taxon>
        <taxon>Rhodosorus</taxon>
    </lineage>
</organism>
<dbReference type="GO" id="GO:0055088">
    <property type="term" value="P:lipid homeostasis"/>
    <property type="evidence" value="ECO:0007669"/>
    <property type="project" value="TreeGrafter"/>
</dbReference>
<keyword evidence="4" id="KW-1185">Reference proteome</keyword>
<name>A0AAV8UMM8_9RHOD</name>
<dbReference type="PANTHER" id="PTHR42886:SF29">
    <property type="entry name" value="PUMMELIG, ISOFORM A"/>
    <property type="match status" value="1"/>
</dbReference>
<dbReference type="Gene3D" id="3.40.50.1820">
    <property type="entry name" value="alpha/beta hydrolase"/>
    <property type="match status" value="1"/>
</dbReference>
<dbReference type="InterPro" id="IPR000073">
    <property type="entry name" value="AB_hydrolase_1"/>
</dbReference>
<evidence type="ECO:0000313" key="3">
    <source>
        <dbReference type="EMBL" id="KAJ8903786.1"/>
    </source>
</evidence>
<proteinExistence type="inferred from homology"/>
<evidence type="ECO:0000256" key="1">
    <source>
        <dbReference type="ARBA" id="ARBA00038097"/>
    </source>
</evidence>
<reference evidence="3 4" key="1">
    <citation type="journal article" date="2023" name="Nat. Commun.">
        <title>Origin of minicircular mitochondrial genomes in red algae.</title>
        <authorList>
            <person name="Lee Y."/>
            <person name="Cho C.H."/>
            <person name="Lee Y.M."/>
            <person name="Park S.I."/>
            <person name="Yang J.H."/>
            <person name="West J.A."/>
            <person name="Bhattacharya D."/>
            <person name="Yoon H.S."/>
        </authorList>
    </citation>
    <scope>NUCLEOTIDE SEQUENCE [LARGE SCALE GENOMIC DNA]</scope>
    <source>
        <strain evidence="3 4">CCMP1338</strain>
        <tissue evidence="3">Whole cell</tissue>
    </source>
</reference>
<protein>
    <recommendedName>
        <fullName evidence="2">AB hydrolase-1 domain-containing protein</fullName>
    </recommendedName>
</protein>
<dbReference type="AlphaFoldDB" id="A0AAV8UMM8"/>
<gene>
    <name evidence="3" type="ORF">NDN08_000320</name>
</gene>
<evidence type="ECO:0000313" key="4">
    <source>
        <dbReference type="Proteomes" id="UP001157974"/>
    </source>
</evidence>
<accession>A0AAV8UMM8</accession>
<comment type="similarity">
    <text evidence="1">Belongs to the peptidase S33 family. ABHD4/ABHD5 subfamily.</text>
</comment>
<dbReference type="InterPro" id="IPR029058">
    <property type="entry name" value="AB_hydrolase_fold"/>
</dbReference>
<dbReference type="Pfam" id="PF00561">
    <property type="entry name" value="Abhydrolase_1"/>
    <property type="match status" value="1"/>
</dbReference>
<dbReference type="SUPFAM" id="SSF53474">
    <property type="entry name" value="alpha/beta-Hydrolases"/>
    <property type="match status" value="1"/>
</dbReference>
<dbReference type="EMBL" id="JAMWBK010000006">
    <property type="protein sequence ID" value="KAJ8903786.1"/>
    <property type="molecule type" value="Genomic_DNA"/>
</dbReference>
<dbReference type="GO" id="GO:0052689">
    <property type="term" value="F:carboxylic ester hydrolase activity"/>
    <property type="evidence" value="ECO:0007669"/>
    <property type="project" value="TreeGrafter"/>
</dbReference>
<feature type="domain" description="AB hydrolase-1" evidence="2">
    <location>
        <begin position="75"/>
        <end position="343"/>
    </location>
</feature>